<proteinExistence type="inferred from homology"/>
<keyword evidence="10" id="KW-1185">Reference proteome</keyword>
<evidence type="ECO:0000256" key="1">
    <source>
        <dbReference type="ARBA" id="ARBA00004442"/>
    </source>
</evidence>
<keyword evidence="5" id="KW-0564">Palmitate</keyword>
<feature type="signal peptide" evidence="8">
    <location>
        <begin position="1"/>
        <end position="21"/>
    </location>
</feature>
<accession>A0A840CJI3</accession>
<evidence type="ECO:0000256" key="8">
    <source>
        <dbReference type="SAM" id="SignalP"/>
    </source>
</evidence>
<comment type="similarity">
    <text evidence="2">Belongs to the bacteroidetes fimbrillin superfamily. FimB/Mfa2 family.</text>
</comment>
<evidence type="ECO:0000256" key="2">
    <source>
        <dbReference type="ARBA" id="ARBA00007248"/>
    </source>
</evidence>
<feature type="chain" id="PRO_5032675054" description="Fimbrillin-A associated anchor protein Mfa1 and Mfa2" evidence="8">
    <location>
        <begin position="22"/>
        <end position="422"/>
    </location>
</feature>
<keyword evidence="4" id="KW-0472">Membrane</keyword>
<dbReference type="EMBL" id="JACIEP010000003">
    <property type="protein sequence ID" value="MBB4035331.1"/>
    <property type="molecule type" value="Genomic_DNA"/>
</dbReference>
<protein>
    <recommendedName>
        <fullName evidence="11">Fimbrillin-A associated anchor protein Mfa1 and Mfa2</fullName>
    </recommendedName>
</protein>
<evidence type="ECO:0000256" key="7">
    <source>
        <dbReference type="ARBA" id="ARBA00023288"/>
    </source>
</evidence>
<evidence type="ECO:0000256" key="6">
    <source>
        <dbReference type="ARBA" id="ARBA00023237"/>
    </source>
</evidence>
<gene>
    <name evidence="9" type="ORF">GGR21_001220</name>
</gene>
<name>A0A840CJI3_9BACT</name>
<dbReference type="GO" id="GO:0009279">
    <property type="term" value="C:cell outer membrane"/>
    <property type="evidence" value="ECO:0007669"/>
    <property type="project" value="UniProtKB-SubCell"/>
</dbReference>
<dbReference type="Proteomes" id="UP000555103">
    <property type="component" value="Unassembled WGS sequence"/>
</dbReference>
<keyword evidence="7" id="KW-0449">Lipoprotein</keyword>
<evidence type="ECO:0000256" key="5">
    <source>
        <dbReference type="ARBA" id="ARBA00023139"/>
    </source>
</evidence>
<dbReference type="AlphaFoldDB" id="A0A840CJI3"/>
<comment type="caution">
    <text evidence="9">The sequence shown here is derived from an EMBL/GenBank/DDBJ whole genome shotgun (WGS) entry which is preliminary data.</text>
</comment>
<keyword evidence="6" id="KW-0998">Cell outer membrane</keyword>
<dbReference type="RefSeq" id="WP_183306260.1">
    <property type="nucleotide sequence ID" value="NZ_JACIEP010000003.1"/>
</dbReference>
<dbReference type="PROSITE" id="PS51257">
    <property type="entry name" value="PROKAR_LIPOPROTEIN"/>
    <property type="match status" value="1"/>
</dbReference>
<dbReference type="Pfam" id="PF08842">
    <property type="entry name" value="Mfa2"/>
    <property type="match status" value="1"/>
</dbReference>
<sequence>MKKVLLSLTSAVLLLTSCSNDENVLNNPTGTGEVVTTLAFDGITNKNSVSKAIPITGWDNVKQVQMLLYRTDGSVAYSRIVQPTTSNATFSWNDVPAGTYTLALVANINYTSDNVATTLGGSSSSAWVELDRYNVVGKKVNSEIYIDLKERAAGFPTEHTFLTTNASYKPYEASSEVFTAYQTGVEVKEGEKNTLGTLALKREISMARILVDKEVKPTAPKLNEVSFNHSSCLISIENMPVGLGLQFDTFNGGIYDAVSFNPNRIIIGAYGTDAYNTADPVSGYKNPAGGAVTILGTEGTDIYTMWKDIQVLPNATKKEIADGTFTSGGDIKAENRYKVRLTGWVQAGYEFEDGVAAVAQPVYWKGTIKGVFSRNTIREVKISIKTKGEGKITPFEGEGELEITVGTPEDWNSVIETEPMDV</sequence>
<organism evidence="9 10">
    <name type="scientific">Dysgonomonas hofstadii</name>
    <dbReference type="NCBI Taxonomy" id="637886"/>
    <lineage>
        <taxon>Bacteria</taxon>
        <taxon>Pseudomonadati</taxon>
        <taxon>Bacteroidota</taxon>
        <taxon>Bacteroidia</taxon>
        <taxon>Bacteroidales</taxon>
        <taxon>Dysgonomonadaceae</taxon>
        <taxon>Dysgonomonas</taxon>
    </lineage>
</organism>
<evidence type="ECO:0000313" key="9">
    <source>
        <dbReference type="EMBL" id="MBB4035331.1"/>
    </source>
</evidence>
<keyword evidence="3 8" id="KW-0732">Signal</keyword>
<evidence type="ECO:0000313" key="10">
    <source>
        <dbReference type="Proteomes" id="UP000555103"/>
    </source>
</evidence>
<evidence type="ECO:0000256" key="3">
    <source>
        <dbReference type="ARBA" id="ARBA00022729"/>
    </source>
</evidence>
<reference evidence="9 10" key="1">
    <citation type="submission" date="2020-08" db="EMBL/GenBank/DDBJ databases">
        <title>Genomic Encyclopedia of Type Strains, Phase IV (KMG-IV): sequencing the most valuable type-strain genomes for metagenomic binning, comparative biology and taxonomic classification.</title>
        <authorList>
            <person name="Goeker M."/>
        </authorList>
    </citation>
    <scope>NUCLEOTIDE SEQUENCE [LARGE SCALE GENOMIC DNA]</scope>
    <source>
        <strain evidence="9 10">DSM 104969</strain>
    </source>
</reference>
<comment type="subcellular location">
    <subcellularLocation>
        <location evidence="1">Cell outer membrane</location>
    </subcellularLocation>
</comment>
<evidence type="ECO:0000256" key="4">
    <source>
        <dbReference type="ARBA" id="ARBA00023136"/>
    </source>
</evidence>
<dbReference type="InterPro" id="IPR014941">
    <property type="entry name" value="FimB/Mfa2/Mfa3"/>
</dbReference>
<evidence type="ECO:0008006" key="11">
    <source>
        <dbReference type="Google" id="ProtNLM"/>
    </source>
</evidence>